<dbReference type="Proteomes" id="UP000077755">
    <property type="component" value="Chromosome 7"/>
</dbReference>
<evidence type="ECO:0000313" key="3">
    <source>
        <dbReference type="EMBL" id="WOH07963.1"/>
    </source>
</evidence>
<feature type="region of interest" description="Disordered" evidence="1">
    <location>
        <begin position="1"/>
        <end position="21"/>
    </location>
</feature>
<proteinExistence type="predicted"/>
<gene>
    <name evidence="2" type="ORF">DCAR_023876</name>
    <name evidence="3" type="ORF">DCAR_0727398</name>
</gene>
<protein>
    <submittedName>
        <fullName evidence="2">Uncharacterized protein</fullName>
    </submittedName>
</protein>
<reference evidence="2" key="1">
    <citation type="journal article" date="2016" name="Nat. Genet.">
        <title>A high-quality carrot genome assembly provides new insights into carotenoid accumulation and asterid genome evolution.</title>
        <authorList>
            <person name="Iorizzo M."/>
            <person name="Ellison S."/>
            <person name="Senalik D."/>
            <person name="Zeng P."/>
            <person name="Satapoomin P."/>
            <person name="Huang J."/>
            <person name="Bowman M."/>
            <person name="Iovene M."/>
            <person name="Sanseverino W."/>
            <person name="Cavagnaro P."/>
            <person name="Yildiz M."/>
            <person name="Macko-Podgorni A."/>
            <person name="Moranska E."/>
            <person name="Grzebelus E."/>
            <person name="Grzebelus D."/>
            <person name="Ashrafi H."/>
            <person name="Zheng Z."/>
            <person name="Cheng S."/>
            <person name="Spooner D."/>
            <person name="Van Deynze A."/>
            <person name="Simon P."/>
        </authorList>
    </citation>
    <scope>NUCLEOTIDE SEQUENCE [LARGE SCALE GENOMIC DNA]</scope>
    <source>
        <tissue evidence="2">Leaf</tissue>
    </source>
</reference>
<feature type="compositionally biased region" description="Polar residues" evidence="1">
    <location>
        <begin position="1"/>
        <end position="12"/>
    </location>
</feature>
<dbReference type="EMBL" id="CP093349">
    <property type="protein sequence ID" value="WOH07963.1"/>
    <property type="molecule type" value="Genomic_DNA"/>
</dbReference>
<reference evidence="3" key="2">
    <citation type="submission" date="2022-03" db="EMBL/GenBank/DDBJ databases">
        <title>Draft title - Genomic analysis of global carrot germplasm unveils the trajectory of domestication and the origin of high carotenoid orange carrot.</title>
        <authorList>
            <person name="Iorizzo M."/>
            <person name="Ellison S."/>
            <person name="Senalik D."/>
            <person name="Macko-Podgorni A."/>
            <person name="Grzebelus D."/>
            <person name="Bostan H."/>
            <person name="Rolling W."/>
            <person name="Curaba J."/>
            <person name="Simon P."/>
        </authorList>
    </citation>
    <scope>NUCLEOTIDE SEQUENCE</scope>
    <source>
        <tissue evidence="3">Leaf</tissue>
    </source>
</reference>
<evidence type="ECO:0000313" key="2">
    <source>
        <dbReference type="EMBL" id="KZM86742.1"/>
    </source>
</evidence>
<evidence type="ECO:0000256" key="1">
    <source>
        <dbReference type="SAM" id="MobiDB-lite"/>
    </source>
</evidence>
<keyword evidence="4" id="KW-1185">Reference proteome</keyword>
<dbReference type="EMBL" id="LNRQ01000007">
    <property type="protein sequence ID" value="KZM86742.1"/>
    <property type="molecule type" value="Genomic_DNA"/>
</dbReference>
<organism evidence="2">
    <name type="scientific">Daucus carota subsp. sativus</name>
    <name type="common">Carrot</name>
    <dbReference type="NCBI Taxonomy" id="79200"/>
    <lineage>
        <taxon>Eukaryota</taxon>
        <taxon>Viridiplantae</taxon>
        <taxon>Streptophyta</taxon>
        <taxon>Embryophyta</taxon>
        <taxon>Tracheophyta</taxon>
        <taxon>Spermatophyta</taxon>
        <taxon>Magnoliopsida</taxon>
        <taxon>eudicotyledons</taxon>
        <taxon>Gunneridae</taxon>
        <taxon>Pentapetalae</taxon>
        <taxon>asterids</taxon>
        <taxon>campanulids</taxon>
        <taxon>Apiales</taxon>
        <taxon>Apiaceae</taxon>
        <taxon>Apioideae</taxon>
        <taxon>Scandiceae</taxon>
        <taxon>Daucinae</taxon>
        <taxon>Daucus</taxon>
        <taxon>Daucus sect. Daucus</taxon>
    </lineage>
</organism>
<name>A0A161ZIL6_DAUCS</name>
<evidence type="ECO:0000313" key="4">
    <source>
        <dbReference type="Proteomes" id="UP000077755"/>
    </source>
</evidence>
<sequence>MSYSIESRSSLPESYRDERDKQKKLEVMKDSQFHKILAIKPHNVCNTLIKVMVETYDCATKSFRLGNTQGQIFEEDVAYLLGIKHIGVVHKKSNASVAIPNFYIKLVEGHGKKDVLLSKRVLHELRQKLDTDNASEKDSH</sequence>
<dbReference type="AlphaFoldDB" id="A0A161ZIL6"/>
<accession>A0A161ZIL6</accession>
<dbReference type="Gramene" id="KZM86742">
    <property type="protein sequence ID" value="KZM86742"/>
    <property type="gene ID" value="DCAR_023876"/>
</dbReference>